<accession>A0A235BSY4</accession>
<dbReference type="Proteomes" id="UP000215215">
    <property type="component" value="Unassembled WGS sequence"/>
</dbReference>
<evidence type="ECO:0000313" key="3">
    <source>
        <dbReference type="EMBL" id="OYD15316.1"/>
    </source>
</evidence>
<protein>
    <recommendedName>
        <fullName evidence="2">Gliding motility protein SprA N-terminal domain-containing protein</fullName>
    </recommendedName>
</protein>
<feature type="compositionally biased region" description="Basic and acidic residues" evidence="1">
    <location>
        <begin position="985"/>
        <end position="996"/>
    </location>
</feature>
<evidence type="ECO:0000259" key="2">
    <source>
        <dbReference type="Pfam" id="PF14349"/>
    </source>
</evidence>
<evidence type="ECO:0000256" key="1">
    <source>
        <dbReference type="SAM" id="MobiDB-lite"/>
    </source>
</evidence>
<feature type="compositionally biased region" description="Basic and acidic residues" evidence="1">
    <location>
        <begin position="810"/>
        <end position="821"/>
    </location>
</feature>
<gene>
    <name evidence="3" type="ORF">CH333_06020</name>
</gene>
<proteinExistence type="predicted"/>
<dbReference type="Pfam" id="PF14349">
    <property type="entry name" value="SprA_N"/>
    <property type="match status" value="1"/>
</dbReference>
<evidence type="ECO:0000313" key="4">
    <source>
        <dbReference type="Proteomes" id="UP000215215"/>
    </source>
</evidence>
<feature type="domain" description="Gliding motility protein SprA N-terminal" evidence="2">
    <location>
        <begin position="993"/>
        <end position="1234"/>
    </location>
</feature>
<dbReference type="InterPro" id="IPR025684">
    <property type="entry name" value="SprA_N_dom"/>
</dbReference>
<organism evidence="3 4">
    <name type="scientific">candidate division WOR-3 bacterium JGI_Cruoil_03_44_89</name>
    <dbReference type="NCBI Taxonomy" id="1973748"/>
    <lineage>
        <taxon>Bacteria</taxon>
        <taxon>Bacteria division WOR-3</taxon>
    </lineage>
</organism>
<feature type="region of interest" description="Disordered" evidence="1">
    <location>
        <begin position="968"/>
        <end position="996"/>
    </location>
</feature>
<feature type="region of interest" description="Disordered" evidence="1">
    <location>
        <begin position="810"/>
        <end position="881"/>
    </location>
</feature>
<reference evidence="3 4" key="1">
    <citation type="submission" date="2017-07" db="EMBL/GenBank/DDBJ databases">
        <title>Recovery of genomes from metagenomes via a dereplication, aggregation, and scoring strategy.</title>
        <authorList>
            <person name="Sieber C.M."/>
            <person name="Probst A.J."/>
            <person name="Sharrar A."/>
            <person name="Thomas B.C."/>
            <person name="Hess M."/>
            <person name="Tringe S.G."/>
            <person name="Banfield J.F."/>
        </authorList>
    </citation>
    <scope>NUCLEOTIDE SEQUENCE [LARGE SCALE GENOMIC DNA]</scope>
    <source>
        <strain evidence="3">JGI_Cruoil_03_44_89</strain>
    </source>
</reference>
<dbReference type="EMBL" id="NOZQ01000130">
    <property type="protein sequence ID" value="OYD15316.1"/>
    <property type="molecule type" value="Genomic_DNA"/>
</dbReference>
<name>A0A235BSY4_UNCW3</name>
<comment type="caution">
    <text evidence="3">The sequence shown here is derived from an EMBL/GenBank/DDBJ whole genome shotgun (WGS) entry which is preliminary data.</text>
</comment>
<sequence>MVPLILYSLLSFLTLKGESLYSTRVDIDWSGRYITYLKVRDGVFLGMEVVPLEEYIDHSMRNAIQSMWSSTVKEEMAGGQKVGEGLIPTIYIPIKFPTPVAGLIGEGGALKISGNERIEFGGSNTQEVDPVYTETYQRSLLPQLEMEQQLRVNLEGTIGQKIHVFIDHDSKREFDIKNTIRLQYKGDEDEVIKEINAGNTDISLYGGIIGAPTAHKGLFGIKMLAGIGPFDITAIASKEESEVEQKNFIGGAIEDSAKLYDTDFIKNKFFSLRHVTLGNGAVVEVDSIIDIKLYRSADQTEGDNYWIYWGEAIDYNIEAGEPDTVGGFFKLLEQGDKEDFVLNRSDKIIDLRGYFDSRVIGFVLVYKTTGGTVDTIGDNTSDPDSVLLGMLKRRKNDKDPCYASWEYELKNIYALPVGNITPESFEMKIFKEKAEGEDEEFVSGDTTFLQYFDMAKADGTIDRKFVDFNLGMVIFPYEKPFIELPDPDSIYQIRNLTPDIGRKYYIWMKYKGIQKRYSLGLNVLEGSEKVTMDGRLLKRGVDYDVNYDFGELTFREGVIRDPNARIVIDYQHLPFMQTASKNLLGARVNYDRGGNLKFGSTFIYHSSSSFDKRPKLGSEPTKIVLGEIDGNYSAVPSLFTHLVNLVPFVKTDAPSSFNLSFKMGFSAPNPNTRGKVYIDDMEGTRTSTSLGIGRTNWVYGSKPLGMGLNDFEPLRWYNPRDGIRRGDIYPSLPDYRKNEKQSILRIECKGEWGSLLSLVSRDGADFEKSEFLELWARGDGTIHVDIGSNIPEEELYKDKWGEIKRNESDIPRTEDANHNGKLDIGLGEDTGLDGVMGKDEDNVTGDDGNDDYHYSVDDPDNYSRINGTEENGRFDTEDLDTDGSLNKKTDYFSFRMDLSSDEHLVQEGENGWRLYRLPLQEAEETGSPRWSFVRYARLWLEGPDTVDIATIEVVGNRWEKRGEIELSFRDNQENTGVPPYDPPYEPERDPYGREEKESSLSMIFHNGEEGSAYTVYGSEKKFIQYNTLSLYLKGVNLTGEGKFFIRVGVDTLKYYEYRVSIPEDWRDIRIPLDSLTHLKRERDTLPQDSLFGHGLSGGDSCFVLRNPSLTNIKMVEIGVIPDEGVDGEVWVDDIRLLDVEKNTGLAASVNSTLKFADLMNVTLTYSRRDPYFRKFTDKLYPEGGLSNSYKTTFSLGLGKFLPSSWGISVPVHGGMSKTTVLPMYPTNSDIVLSDEESEKEKTVTKPRNITIGFSKTGSENKFLAYTLDNITADASYRETFSYRPTGIDSVKNINLSTGYGCSPELGELKLFGMGVKYYPDNFRISSNYSRSETRRYKVSRDSIVLVENPNPIVRTDRASISYSPVNAITSSYSILSSNDINFSREVSRSENLALNFSPNIWDFTTQKFSYTSKYTENNSIEKVEVVDGDTLPVRDATNINAVDIDLGINLQKIGNKVGFLRGFTKLFTNPTLSYSLSRSAGMYSLLARAKRDFIFGFSPDAGVDKINSAKDSEKSTGDISISSGFKWSIVNFSLAYREGESWGGTIDNKRWSKNRTYPDIRFGLSSLEKFWRFKKLLSSLSLSANLKVCETYEGYAIDEPSGETRNISLTPSLNLRWKSGISSRISSSVSSKYTKTHTGGNAFFEKEDRHFEIGASNSYTFSAPTGMKLPFLSNVKFAGNLNTNLDIKYTFDEGENITRDSKSKDRYRLTITPGMSYNFASNITGGAKIDFREDNDRMTRMHTRTVGMSVWADFRF</sequence>